<dbReference type="Proteomes" id="UP000054097">
    <property type="component" value="Unassembled WGS sequence"/>
</dbReference>
<evidence type="ECO:0000313" key="3">
    <source>
        <dbReference type="Proteomes" id="UP000054097"/>
    </source>
</evidence>
<feature type="region of interest" description="Disordered" evidence="1">
    <location>
        <begin position="52"/>
        <end position="72"/>
    </location>
</feature>
<keyword evidence="3" id="KW-1185">Reference proteome</keyword>
<accession>A0A0C2W8X7</accession>
<feature type="compositionally biased region" description="Polar residues" evidence="1">
    <location>
        <begin position="60"/>
        <end position="72"/>
    </location>
</feature>
<evidence type="ECO:0000256" key="1">
    <source>
        <dbReference type="SAM" id="MobiDB-lite"/>
    </source>
</evidence>
<evidence type="ECO:0000313" key="2">
    <source>
        <dbReference type="EMBL" id="KIM22903.1"/>
    </source>
</evidence>
<reference evidence="3" key="2">
    <citation type="submission" date="2015-01" db="EMBL/GenBank/DDBJ databases">
        <title>Evolutionary Origins and Diversification of the Mycorrhizal Mutualists.</title>
        <authorList>
            <consortium name="DOE Joint Genome Institute"/>
            <consortium name="Mycorrhizal Genomics Consortium"/>
            <person name="Kohler A."/>
            <person name="Kuo A."/>
            <person name="Nagy L.G."/>
            <person name="Floudas D."/>
            <person name="Copeland A."/>
            <person name="Barry K.W."/>
            <person name="Cichocki N."/>
            <person name="Veneault-Fourrey C."/>
            <person name="LaButti K."/>
            <person name="Lindquist E.A."/>
            <person name="Lipzen A."/>
            <person name="Lundell T."/>
            <person name="Morin E."/>
            <person name="Murat C."/>
            <person name="Riley R."/>
            <person name="Ohm R."/>
            <person name="Sun H."/>
            <person name="Tunlid A."/>
            <person name="Henrissat B."/>
            <person name="Grigoriev I.V."/>
            <person name="Hibbett D.S."/>
            <person name="Martin F."/>
        </authorList>
    </citation>
    <scope>NUCLEOTIDE SEQUENCE [LARGE SCALE GENOMIC DNA]</scope>
    <source>
        <strain evidence="3">MAFF 305830</strain>
    </source>
</reference>
<organism evidence="2 3">
    <name type="scientific">Serendipita vermifera MAFF 305830</name>
    <dbReference type="NCBI Taxonomy" id="933852"/>
    <lineage>
        <taxon>Eukaryota</taxon>
        <taxon>Fungi</taxon>
        <taxon>Dikarya</taxon>
        <taxon>Basidiomycota</taxon>
        <taxon>Agaricomycotina</taxon>
        <taxon>Agaricomycetes</taxon>
        <taxon>Sebacinales</taxon>
        <taxon>Serendipitaceae</taxon>
        <taxon>Serendipita</taxon>
    </lineage>
</organism>
<sequence>MHVVQEVHTGMPFPVAIRGGYLSNPTEAGRYPRMEIEGNQCHQGLFVWPRTSEKCGQRPPISQVQRKSQGPT</sequence>
<dbReference type="HOGENOM" id="CLU_2723805_0_0_1"/>
<name>A0A0C2W8X7_SERVB</name>
<dbReference type="EMBL" id="KN824346">
    <property type="protein sequence ID" value="KIM22903.1"/>
    <property type="molecule type" value="Genomic_DNA"/>
</dbReference>
<reference evidence="2 3" key="1">
    <citation type="submission" date="2014-04" db="EMBL/GenBank/DDBJ databases">
        <authorList>
            <consortium name="DOE Joint Genome Institute"/>
            <person name="Kuo A."/>
            <person name="Zuccaro A."/>
            <person name="Kohler A."/>
            <person name="Nagy L.G."/>
            <person name="Floudas D."/>
            <person name="Copeland A."/>
            <person name="Barry K.W."/>
            <person name="Cichocki N."/>
            <person name="Veneault-Fourrey C."/>
            <person name="LaButti K."/>
            <person name="Lindquist E.A."/>
            <person name="Lipzen A."/>
            <person name="Lundell T."/>
            <person name="Morin E."/>
            <person name="Murat C."/>
            <person name="Sun H."/>
            <person name="Tunlid A."/>
            <person name="Henrissat B."/>
            <person name="Grigoriev I.V."/>
            <person name="Hibbett D.S."/>
            <person name="Martin F."/>
            <person name="Nordberg H.P."/>
            <person name="Cantor M.N."/>
            <person name="Hua S.X."/>
        </authorList>
    </citation>
    <scope>NUCLEOTIDE SEQUENCE [LARGE SCALE GENOMIC DNA]</scope>
    <source>
        <strain evidence="2 3">MAFF 305830</strain>
    </source>
</reference>
<protein>
    <submittedName>
        <fullName evidence="2">Uncharacterized protein</fullName>
    </submittedName>
</protein>
<proteinExistence type="predicted"/>
<gene>
    <name evidence="2" type="ORF">M408DRAFT_332677</name>
</gene>
<dbReference type="AlphaFoldDB" id="A0A0C2W8X7"/>